<feature type="domain" description="Major facilitator superfamily (MFS) profile" evidence="7">
    <location>
        <begin position="251"/>
        <end position="433"/>
    </location>
</feature>
<evidence type="ECO:0000256" key="1">
    <source>
        <dbReference type="ARBA" id="ARBA00004651"/>
    </source>
</evidence>
<gene>
    <name evidence="8" type="ORF">NCTC10254_01425</name>
</gene>
<feature type="transmembrane region" description="Helical" evidence="6">
    <location>
        <begin position="287"/>
        <end position="308"/>
    </location>
</feature>
<evidence type="ECO:0000256" key="2">
    <source>
        <dbReference type="ARBA" id="ARBA00022448"/>
    </source>
</evidence>
<keyword evidence="3 6" id="KW-0812">Transmembrane</keyword>
<dbReference type="Pfam" id="PF11700">
    <property type="entry name" value="ATG22"/>
    <property type="match status" value="1"/>
</dbReference>
<feature type="transmembrane region" description="Helical" evidence="6">
    <location>
        <begin position="90"/>
        <end position="108"/>
    </location>
</feature>
<feature type="transmembrane region" description="Helical" evidence="6">
    <location>
        <begin position="341"/>
        <end position="363"/>
    </location>
</feature>
<feature type="transmembrane region" description="Helical" evidence="6">
    <location>
        <begin position="114"/>
        <end position="132"/>
    </location>
</feature>
<dbReference type="Proteomes" id="UP000249886">
    <property type="component" value="Unassembled WGS sequence"/>
</dbReference>
<feature type="transmembrane region" description="Helical" evidence="6">
    <location>
        <begin position="196"/>
        <end position="214"/>
    </location>
</feature>
<evidence type="ECO:0000256" key="4">
    <source>
        <dbReference type="ARBA" id="ARBA00022989"/>
    </source>
</evidence>
<dbReference type="RefSeq" id="WP_005522191.1">
    <property type="nucleotide sequence ID" value="NZ_CAUQUT010000004.1"/>
</dbReference>
<dbReference type="EMBL" id="UARK01000011">
    <property type="protein sequence ID" value="SPW28480.1"/>
    <property type="molecule type" value="Genomic_DNA"/>
</dbReference>
<feature type="transmembrane region" description="Helical" evidence="6">
    <location>
        <begin position="375"/>
        <end position="400"/>
    </location>
</feature>
<feature type="transmembrane region" description="Helical" evidence="6">
    <location>
        <begin position="57"/>
        <end position="78"/>
    </location>
</feature>
<name>A0A6H9XSH2_9CORY</name>
<feature type="transmembrane region" description="Helical" evidence="6">
    <location>
        <begin position="406"/>
        <end position="423"/>
    </location>
</feature>
<evidence type="ECO:0000313" key="8">
    <source>
        <dbReference type="EMBL" id="SPW28480.1"/>
    </source>
</evidence>
<evidence type="ECO:0000256" key="6">
    <source>
        <dbReference type="SAM" id="Phobius"/>
    </source>
</evidence>
<dbReference type="AlphaFoldDB" id="A0A6H9XSH2"/>
<feature type="transmembrane region" description="Helical" evidence="6">
    <location>
        <begin position="252"/>
        <end position="281"/>
    </location>
</feature>
<dbReference type="Gene3D" id="1.20.1250.20">
    <property type="entry name" value="MFS general substrate transporter like domains"/>
    <property type="match status" value="1"/>
</dbReference>
<dbReference type="PANTHER" id="PTHR23519:SF1">
    <property type="entry name" value="AUTOPHAGY-RELATED PROTEIN 22"/>
    <property type="match status" value="1"/>
</dbReference>
<evidence type="ECO:0000259" key="7">
    <source>
        <dbReference type="PROSITE" id="PS50850"/>
    </source>
</evidence>
<comment type="subcellular location">
    <subcellularLocation>
        <location evidence="1">Cell membrane</location>
        <topology evidence="1">Multi-pass membrane protein</topology>
    </subcellularLocation>
</comment>
<sequence length="433" mass="47291">MTTNFTGQRTDKTTVVLWSLWDLGSAAFNAVLITFVFSVYLTDSVGKTIDSRFTPTTWLAIAIGIGGMFIALLAPVIGQRSDARGTRRRSVRVWTLITIIIMLSLYFIRNDDPIYFWLGITILAIGSVTYELGEVSYFAMLNQVSTEKNVGRVSGFGWALGYFGGIFLLLICYFGFIADDGGYLHISTEGGLNVRLVAIMSALWFLVFGLPVMFRVPEIAPNPNIGSDGFVESYKELWHTLRRLWRKDRSSVFFLISSAIFRDGLAGVFTFGAILAVSVYGLDAGDVLIFGIAANLISALGAVVCGYFDDIFGPKPVIMVSLVSMIAMCFILYFVSGPTNFWIYGLILTLFVGPAQSSSRTFLSRMAPPGYEGQMFGLYATTGRAVSWMAPAAFSLFSMLFGGDRAGIFGIAVILLAGALVLVKVKEPTKVEA</sequence>
<keyword evidence="5 6" id="KW-0472">Membrane</keyword>
<dbReference type="SUPFAM" id="SSF103473">
    <property type="entry name" value="MFS general substrate transporter"/>
    <property type="match status" value="1"/>
</dbReference>
<evidence type="ECO:0000256" key="3">
    <source>
        <dbReference type="ARBA" id="ARBA00022692"/>
    </source>
</evidence>
<feature type="transmembrane region" description="Helical" evidence="6">
    <location>
        <begin position="153"/>
        <end position="176"/>
    </location>
</feature>
<reference evidence="8 9" key="1">
    <citation type="submission" date="2018-06" db="EMBL/GenBank/DDBJ databases">
        <authorList>
            <consortium name="Pathogen Informatics"/>
            <person name="Doyle S."/>
        </authorList>
    </citation>
    <scope>NUCLEOTIDE SEQUENCE [LARGE SCALE GENOMIC DNA]</scope>
    <source>
        <strain evidence="8 9">NCTC10254</strain>
    </source>
</reference>
<organism evidence="8 9">
    <name type="scientific">Corynebacterium matruchotii</name>
    <dbReference type="NCBI Taxonomy" id="43768"/>
    <lineage>
        <taxon>Bacteria</taxon>
        <taxon>Bacillati</taxon>
        <taxon>Actinomycetota</taxon>
        <taxon>Actinomycetes</taxon>
        <taxon>Mycobacteriales</taxon>
        <taxon>Corynebacteriaceae</taxon>
        <taxon>Corynebacterium</taxon>
    </lineage>
</organism>
<protein>
    <submittedName>
        <fullName evidence="8">Major facilitator superfamily permease</fullName>
    </submittedName>
</protein>
<accession>A0A6H9XSH2</accession>
<evidence type="ECO:0000313" key="9">
    <source>
        <dbReference type="Proteomes" id="UP000249886"/>
    </source>
</evidence>
<keyword evidence="4 6" id="KW-1133">Transmembrane helix</keyword>
<dbReference type="GO" id="GO:0022857">
    <property type="term" value="F:transmembrane transporter activity"/>
    <property type="evidence" value="ECO:0007669"/>
    <property type="project" value="InterPro"/>
</dbReference>
<dbReference type="PROSITE" id="PS50850">
    <property type="entry name" value="MFS"/>
    <property type="match status" value="1"/>
</dbReference>
<proteinExistence type="predicted"/>
<evidence type="ECO:0000256" key="5">
    <source>
        <dbReference type="ARBA" id="ARBA00023136"/>
    </source>
</evidence>
<feature type="transmembrane region" description="Helical" evidence="6">
    <location>
        <begin position="15"/>
        <end position="37"/>
    </location>
</feature>
<dbReference type="GO" id="GO:0005886">
    <property type="term" value="C:plasma membrane"/>
    <property type="evidence" value="ECO:0007669"/>
    <property type="project" value="UniProtKB-SubCell"/>
</dbReference>
<dbReference type="InterPro" id="IPR050495">
    <property type="entry name" value="ATG22/LtaA_families"/>
</dbReference>
<dbReference type="GeneID" id="84573709"/>
<comment type="caution">
    <text evidence="8">The sequence shown here is derived from an EMBL/GenBank/DDBJ whole genome shotgun (WGS) entry which is preliminary data.</text>
</comment>
<dbReference type="PANTHER" id="PTHR23519">
    <property type="entry name" value="AUTOPHAGY-RELATED PROTEIN 22"/>
    <property type="match status" value="1"/>
</dbReference>
<dbReference type="InterPro" id="IPR020846">
    <property type="entry name" value="MFS_dom"/>
</dbReference>
<dbReference type="InterPro" id="IPR024671">
    <property type="entry name" value="Atg22-like"/>
</dbReference>
<keyword evidence="2" id="KW-0813">Transport</keyword>
<dbReference type="InterPro" id="IPR036259">
    <property type="entry name" value="MFS_trans_sf"/>
</dbReference>
<feature type="transmembrane region" description="Helical" evidence="6">
    <location>
        <begin position="317"/>
        <end position="335"/>
    </location>
</feature>